<accession>U9TRR2</accession>
<dbReference type="AlphaFoldDB" id="U9TRR2"/>
<dbReference type="EMBL" id="KI286673">
    <property type="protein sequence ID" value="ESA10825.1"/>
    <property type="molecule type" value="Genomic_DNA"/>
</dbReference>
<sequence>MGYASYALDYSTSCGPKFGSDLNIFTISNNPSAAFDTTYCNKVRYERSIRDSIANFSIEDYEVFQIIRR</sequence>
<evidence type="ECO:0000313" key="1">
    <source>
        <dbReference type="EMBL" id="ESA10825.1"/>
    </source>
</evidence>
<proteinExistence type="predicted"/>
<organism evidence="1">
    <name type="scientific">Rhizophagus irregularis (strain DAOM 181602 / DAOM 197198 / MUCL 43194)</name>
    <name type="common">Arbuscular mycorrhizal fungus</name>
    <name type="synonym">Glomus intraradices</name>
    <dbReference type="NCBI Taxonomy" id="747089"/>
    <lineage>
        <taxon>Eukaryota</taxon>
        <taxon>Fungi</taxon>
        <taxon>Fungi incertae sedis</taxon>
        <taxon>Mucoromycota</taxon>
        <taxon>Glomeromycotina</taxon>
        <taxon>Glomeromycetes</taxon>
        <taxon>Glomerales</taxon>
        <taxon>Glomeraceae</taxon>
        <taxon>Rhizophagus</taxon>
    </lineage>
</organism>
<evidence type="ECO:0008006" key="2">
    <source>
        <dbReference type="Google" id="ProtNLM"/>
    </source>
</evidence>
<dbReference type="HOGENOM" id="CLU_021542_1_3_1"/>
<name>U9TRR2_RHIID</name>
<reference evidence="1" key="1">
    <citation type="submission" date="2013-07" db="EMBL/GenBank/DDBJ databases">
        <title>The genome of an arbuscular mycorrhizal fungus provides insights into the evolution of the oldest plant symbiosis.</title>
        <authorList>
            <consortium name="DOE Joint Genome Institute"/>
            <person name="Tisserant E."/>
            <person name="Malbreil M."/>
            <person name="Kuo A."/>
            <person name="Kohler A."/>
            <person name="Symeonidi A."/>
            <person name="Balestrini R."/>
            <person name="Charron P."/>
            <person name="Duensing N."/>
            <person name="Frei-dit-Frey N."/>
            <person name="Gianinazzi-Pearson V."/>
            <person name="Gilbert B."/>
            <person name="Handa Y."/>
            <person name="Hijri M."/>
            <person name="Kaul R."/>
            <person name="Kawaguchi M."/>
            <person name="Krajinski F."/>
            <person name="Lammers P."/>
            <person name="Lapierre D."/>
            <person name="Masclaux F.G."/>
            <person name="Murat C."/>
            <person name="Morin E."/>
            <person name="Ndikumana S."/>
            <person name="Pagni M."/>
            <person name="Petitpierre D."/>
            <person name="Requena N."/>
            <person name="Rosikiewicz P."/>
            <person name="Riley R."/>
            <person name="Saito K."/>
            <person name="San Clemente H."/>
            <person name="Shapiro H."/>
            <person name="van Tuinen D."/>
            <person name="Becard G."/>
            <person name="Bonfante P."/>
            <person name="Paszkowski U."/>
            <person name="Shachar-Hill Y."/>
            <person name="Young J.P."/>
            <person name="Sanders I.R."/>
            <person name="Henrissat B."/>
            <person name="Rensing S.A."/>
            <person name="Grigoriev I.V."/>
            <person name="Corradi N."/>
            <person name="Roux C."/>
            <person name="Martin F."/>
        </authorList>
    </citation>
    <scope>NUCLEOTIDE SEQUENCE</scope>
    <source>
        <strain evidence="1">DAOM 197198</strain>
    </source>
</reference>
<gene>
    <name evidence="1" type="ORF">GLOINDRAFT_28996</name>
</gene>
<protein>
    <recommendedName>
        <fullName evidence="2">TLDc domain-containing protein</fullName>
    </recommendedName>
</protein>